<feature type="chain" id="PRO_5011758834" evidence="1">
    <location>
        <begin position="24"/>
        <end position="366"/>
    </location>
</feature>
<reference evidence="2 3" key="1">
    <citation type="submission" date="2016-10" db="EMBL/GenBank/DDBJ databases">
        <authorList>
            <person name="de Groot N.N."/>
        </authorList>
    </citation>
    <scope>NUCLEOTIDE SEQUENCE [LARGE SCALE GENOMIC DNA]</scope>
    <source>
        <strain evidence="2 3">DSM 25186</strain>
    </source>
</reference>
<dbReference type="EMBL" id="FNFO01000003">
    <property type="protein sequence ID" value="SDK69692.1"/>
    <property type="molecule type" value="Genomic_DNA"/>
</dbReference>
<dbReference type="InterPro" id="IPR018550">
    <property type="entry name" value="Lipid-A_deacylase-rel"/>
</dbReference>
<dbReference type="OrthoDB" id="627554at2"/>
<dbReference type="Proteomes" id="UP000198510">
    <property type="component" value="Unassembled WGS sequence"/>
</dbReference>
<dbReference type="STRING" id="1075417.SAMN05421823_103312"/>
<feature type="signal peptide" evidence="1">
    <location>
        <begin position="1"/>
        <end position="23"/>
    </location>
</feature>
<organism evidence="2 3">
    <name type="scientific">Catalinimonas alkaloidigena</name>
    <dbReference type="NCBI Taxonomy" id="1075417"/>
    <lineage>
        <taxon>Bacteria</taxon>
        <taxon>Pseudomonadati</taxon>
        <taxon>Bacteroidota</taxon>
        <taxon>Cytophagia</taxon>
        <taxon>Cytophagales</taxon>
        <taxon>Catalimonadaceae</taxon>
        <taxon>Catalinimonas</taxon>
    </lineage>
</organism>
<gene>
    <name evidence="2" type="ORF">SAMN05421823_103312</name>
</gene>
<dbReference type="Gene3D" id="2.40.160.20">
    <property type="match status" value="1"/>
</dbReference>
<evidence type="ECO:0000313" key="3">
    <source>
        <dbReference type="Proteomes" id="UP000198510"/>
    </source>
</evidence>
<dbReference type="Pfam" id="PF09411">
    <property type="entry name" value="PagL"/>
    <property type="match status" value="1"/>
</dbReference>
<evidence type="ECO:0000313" key="2">
    <source>
        <dbReference type="EMBL" id="SDK69692.1"/>
    </source>
</evidence>
<name>A0A1G9E0N5_9BACT</name>
<keyword evidence="3" id="KW-1185">Reference proteome</keyword>
<sequence>MPFCSRKFAFIALCWSLSGVLLAQSGAEKACFAYDAQAYYGAIFRYQRHTQQVLFTHPYSLEVTVNRLPTGRHDWERMYGGPTVGVTLSYTHFGTAHELGRAVGATTQFRVPLRRFRHGWLEADPGLGVVYGNRPYDRETNPYQKAYSTHFSVLLRGNLNYYHTLADRWALVASLAFRHFSNGAMRNPNNGMNYPLVGVGVRYQPHGALVPIRPEPPTTPVEKTWHLHLAGAIAWKQVTFGTPRKAVYQGNLMLMHRLGRYASLTLGTDLIHDPTFDRDYAARLQEIKNTDPWKAGVTVGGEMHIGTLGVLAQMGLMAYDPHLFNGRLYQRFGLRYQLTRRWFVQTTVRAYSRKAECLEWGGGIRF</sequence>
<accession>A0A1G9E0N5</accession>
<proteinExistence type="predicted"/>
<keyword evidence="1" id="KW-0732">Signal</keyword>
<dbReference type="AlphaFoldDB" id="A0A1G9E0N5"/>
<protein>
    <submittedName>
        <fullName evidence="2">Lipid A 3-O-deacylase (PagL)</fullName>
    </submittedName>
</protein>
<evidence type="ECO:0000256" key="1">
    <source>
        <dbReference type="SAM" id="SignalP"/>
    </source>
</evidence>